<dbReference type="NCBIfam" id="TIGR00049">
    <property type="entry name" value="iron-sulfur cluster assembly accessory protein"/>
    <property type="match status" value="1"/>
</dbReference>
<evidence type="ECO:0000313" key="7">
    <source>
        <dbReference type="Proteomes" id="UP000502415"/>
    </source>
</evidence>
<dbReference type="InterPro" id="IPR000361">
    <property type="entry name" value="ATAP_core_dom"/>
</dbReference>
<dbReference type="AlphaFoldDB" id="A0A7Z2VUA6"/>
<dbReference type="FunFam" id="2.60.300.12:FF:000002">
    <property type="entry name" value="Iron-sulfur cluster insertion protein ErpA"/>
    <property type="match status" value="1"/>
</dbReference>
<keyword evidence="3 4" id="KW-0411">Iron-sulfur</keyword>
<dbReference type="InterPro" id="IPR017870">
    <property type="entry name" value="FeS_cluster_insertion_CS"/>
</dbReference>
<evidence type="ECO:0000256" key="4">
    <source>
        <dbReference type="HAMAP-Rule" id="MF_01380"/>
    </source>
</evidence>
<dbReference type="InterPro" id="IPR035903">
    <property type="entry name" value="HesB-like_dom_sf"/>
</dbReference>
<dbReference type="Proteomes" id="UP000502415">
    <property type="component" value="Chromosome"/>
</dbReference>
<evidence type="ECO:0000256" key="1">
    <source>
        <dbReference type="ARBA" id="ARBA00022723"/>
    </source>
</evidence>
<evidence type="ECO:0000256" key="3">
    <source>
        <dbReference type="ARBA" id="ARBA00023014"/>
    </source>
</evidence>
<dbReference type="GO" id="GO:0005506">
    <property type="term" value="F:iron ion binding"/>
    <property type="evidence" value="ECO:0007669"/>
    <property type="project" value="UniProtKB-UniRule"/>
</dbReference>
<keyword evidence="7" id="KW-1185">Reference proteome</keyword>
<comment type="function">
    <text evidence="4">Required for insertion of 4Fe-4S clusters.</text>
</comment>
<evidence type="ECO:0000256" key="2">
    <source>
        <dbReference type="ARBA" id="ARBA00023004"/>
    </source>
</evidence>
<keyword evidence="1 4" id="KW-0479">Metal-binding</keyword>
<dbReference type="PANTHER" id="PTHR43011:SF1">
    <property type="entry name" value="IRON-SULFUR CLUSTER ASSEMBLY 2 HOMOLOG, MITOCHONDRIAL"/>
    <property type="match status" value="1"/>
</dbReference>
<comment type="subunit">
    <text evidence="4">Homodimer.</text>
</comment>
<name>A0A7Z2VUA6_9BURK</name>
<dbReference type="PANTHER" id="PTHR43011">
    <property type="entry name" value="IRON-SULFUR CLUSTER ASSEMBLY 2 HOMOLOG, MITOCHONDRIAL"/>
    <property type="match status" value="1"/>
</dbReference>
<dbReference type="HAMAP" id="MF_01380">
    <property type="entry name" value="Fe_S_insert_ErpA"/>
    <property type="match status" value="1"/>
</dbReference>
<accession>A0A7Z2VUA6</accession>
<dbReference type="InterPro" id="IPR016092">
    <property type="entry name" value="ATAP"/>
</dbReference>
<feature type="binding site" evidence="4">
    <location>
        <position position="117"/>
    </location>
    <ligand>
        <name>iron-sulfur cluster</name>
        <dbReference type="ChEBI" id="CHEBI:30408"/>
    </ligand>
</feature>
<protein>
    <recommendedName>
        <fullName evidence="4">Putative iron-sulfur cluster insertion protein ErpA</fullName>
    </recommendedName>
</protein>
<proteinExistence type="inferred from homology"/>
<dbReference type="InterPro" id="IPR023063">
    <property type="entry name" value="ErpA_proteobact"/>
</dbReference>
<reference evidence="6 7" key="1">
    <citation type="submission" date="2020-04" db="EMBL/GenBank/DDBJ databases">
        <title>Genome sequencing of novel species.</title>
        <authorList>
            <person name="Heo J."/>
            <person name="Kim S.-J."/>
            <person name="Kim J.-S."/>
            <person name="Hong S.-B."/>
            <person name="Kwon S.-W."/>
        </authorList>
    </citation>
    <scope>NUCLEOTIDE SEQUENCE [LARGE SCALE GENOMIC DNA]</scope>
    <source>
        <strain evidence="6 7">GN2-R2</strain>
    </source>
</reference>
<dbReference type="GO" id="GO:0051539">
    <property type="term" value="F:4 iron, 4 sulfur cluster binding"/>
    <property type="evidence" value="ECO:0007669"/>
    <property type="project" value="TreeGrafter"/>
</dbReference>
<dbReference type="EMBL" id="CP051685">
    <property type="protein sequence ID" value="QJD99338.1"/>
    <property type="molecule type" value="Genomic_DNA"/>
</dbReference>
<dbReference type="PROSITE" id="PS01152">
    <property type="entry name" value="HESB"/>
    <property type="match status" value="1"/>
</dbReference>
<organism evidence="6 7">
    <name type="scientific">Massilia forsythiae</name>
    <dbReference type="NCBI Taxonomy" id="2728020"/>
    <lineage>
        <taxon>Bacteria</taxon>
        <taxon>Pseudomonadati</taxon>
        <taxon>Pseudomonadota</taxon>
        <taxon>Betaproteobacteria</taxon>
        <taxon>Burkholderiales</taxon>
        <taxon>Oxalobacteraceae</taxon>
        <taxon>Telluria group</taxon>
        <taxon>Massilia</taxon>
    </lineage>
</organism>
<sequence>MTAIAELHRSQEQDAMPSPIVFSDSAAQKVAQLIEEEGNPDLKLRVFVQGGGCSGFQYGFTFDEIVNEDDTTMEKNGVQLLIDSMSYQYLVGAEIDYKDDLEGAQFVIKNPNATSTCGCGSSFSM</sequence>
<keyword evidence="2 4" id="KW-0408">Iron</keyword>
<dbReference type="Pfam" id="PF01521">
    <property type="entry name" value="Fe-S_biosyn"/>
    <property type="match status" value="1"/>
</dbReference>
<dbReference type="SUPFAM" id="SSF89360">
    <property type="entry name" value="HesB-like domain"/>
    <property type="match status" value="1"/>
</dbReference>
<comment type="similarity">
    <text evidence="4">Belongs to the HesB/IscA family.</text>
</comment>
<feature type="domain" description="Core" evidence="5">
    <location>
        <begin position="20"/>
        <end position="120"/>
    </location>
</feature>
<dbReference type="GO" id="GO:0051537">
    <property type="term" value="F:2 iron, 2 sulfur cluster binding"/>
    <property type="evidence" value="ECO:0007669"/>
    <property type="project" value="TreeGrafter"/>
</dbReference>
<dbReference type="NCBIfam" id="NF010147">
    <property type="entry name" value="PRK13623.1"/>
    <property type="match status" value="1"/>
</dbReference>
<dbReference type="Gene3D" id="2.60.300.12">
    <property type="entry name" value="HesB-like domain"/>
    <property type="match status" value="1"/>
</dbReference>
<dbReference type="RefSeq" id="WP_169434234.1">
    <property type="nucleotide sequence ID" value="NZ_CP051685.1"/>
</dbReference>
<dbReference type="KEGG" id="mfy:HH212_04220"/>
<comment type="cofactor">
    <cofactor evidence="4">
        <name>iron-sulfur cluster</name>
        <dbReference type="ChEBI" id="CHEBI:30408"/>
    </cofactor>
    <text evidence="4">Binds 1 iron-sulfur cluster per subunit.</text>
</comment>
<feature type="binding site" evidence="4">
    <location>
        <position position="53"/>
    </location>
    <ligand>
        <name>iron-sulfur cluster</name>
        <dbReference type="ChEBI" id="CHEBI:30408"/>
    </ligand>
</feature>
<feature type="binding site" evidence="4">
    <location>
        <position position="119"/>
    </location>
    <ligand>
        <name>iron-sulfur cluster</name>
        <dbReference type="ChEBI" id="CHEBI:30408"/>
    </ligand>
</feature>
<evidence type="ECO:0000259" key="5">
    <source>
        <dbReference type="Pfam" id="PF01521"/>
    </source>
</evidence>
<evidence type="ECO:0000313" key="6">
    <source>
        <dbReference type="EMBL" id="QJD99338.1"/>
    </source>
</evidence>
<dbReference type="GO" id="GO:0016226">
    <property type="term" value="P:iron-sulfur cluster assembly"/>
    <property type="evidence" value="ECO:0007669"/>
    <property type="project" value="UniProtKB-UniRule"/>
</dbReference>
<gene>
    <name evidence="4 6" type="primary">erpA</name>
    <name evidence="6" type="ORF">HH212_04220</name>
</gene>